<gene>
    <name evidence="3" type="ORF">N7505_004022</name>
</gene>
<dbReference type="InterPro" id="IPR052761">
    <property type="entry name" value="Fungal_Detox/Toxin_TFs"/>
</dbReference>
<organism evidence="3 4">
    <name type="scientific">Penicillium chrysogenum</name>
    <name type="common">Penicillium notatum</name>
    <dbReference type="NCBI Taxonomy" id="5076"/>
    <lineage>
        <taxon>Eukaryota</taxon>
        <taxon>Fungi</taxon>
        <taxon>Dikarya</taxon>
        <taxon>Ascomycota</taxon>
        <taxon>Pezizomycotina</taxon>
        <taxon>Eurotiomycetes</taxon>
        <taxon>Eurotiomycetidae</taxon>
        <taxon>Eurotiales</taxon>
        <taxon>Aspergillaceae</taxon>
        <taxon>Penicillium</taxon>
        <taxon>Penicillium chrysogenum species complex</taxon>
    </lineage>
</organism>
<comment type="caution">
    <text evidence="3">The sequence shown here is derived from an EMBL/GenBank/DDBJ whole genome shotgun (WGS) entry which is preliminary data.</text>
</comment>
<dbReference type="EMBL" id="JAPVEB010000002">
    <property type="protein sequence ID" value="KAJ5275477.1"/>
    <property type="molecule type" value="Genomic_DNA"/>
</dbReference>
<keyword evidence="1" id="KW-0539">Nucleus</keyword>
<evidence type="ECO:0000259" key="2">
    <source>
        <dbReference type="SMART" id="SM00906"/>
    </source>
</evidence>
<dbReference type="InterPro" id="IPR007219">
    <property type="entry name" value="XnlR_reg_dom"/>
</dbReference>
<accession>A0ABQ8WS24</accession>
<feature type="domain" description="Xylanolytic transcriptional activator regulatory" evidence="2">
    <location>
        <begin position="22"/>
        <end position="95"/>
    </location>
</feature>
<dbReference type="PANTHER" id="PTHR47425:SF3">
    <property type="entry name" value="ZN(II)2CYS6 TRANSCRIPTION FACTOR (EUROFUNG)"/>
    <property type="match status" value="1"/>
</dbReference>
<protein>
    <submittedName>
        <fullName evidence="3">Fungal-specific transcription factor domain-containing protein</fullName>
    </submittedName>
</protein>
<evidence type="ECO:0000313" key="4">
    <source>
        <dbReference type="Proteomes" id="UP001220256"/>
    </source>
</evidence>
<dbReference type="Pfam" id="PF04082">
    <property type="entry name" value="Fungal_trans"/>
    <property type="match status" value="1"/>
</dbReference>
<dbReference type="CDD" id="cd12148">
    <property type="entry name" value="fungal_TF_MHR"/>
    <property type="match status" value="1"/>
</dbReference>
<dbReference type="SMART" id="SM00906">
    <property type="entry name" value="Fungal_trans"/>
    <property type="match status" value="1"/>
</dbReference>
<keyword evidence="4" id="KW-1185">Reference proteome</keyword>
<name>A0ABQ8WS24_PENCH</name>
<dbReference type="PANTHER" id="PTHR47425">
    <property type="entry name" value="FARB-RELATED"/>
    <property type="match status" value="1"/>
</dbReference>
<reference evidence="3 4" key="1">
    <citation type="journal article" date="2023" name="IMA Fungus">
        <title>Comparative genomic study of the Penicillium genus elucidates a diverse pangenome and 15 lateral gene transfer events.</title>
        <authorList>
            <person name="Petersen C."/>
            <person name="Sorensen T."/>
            <person name="Nielsen M.R."/>
            <person name="Sondergaard T.E."/>
            <person name="Sorensen J.L."/>
            <person name="Fitzpatrick D.A."/>
            <person name="Frisvad J.C."/>
            <person name="Nielsen K.L."/>
        </authorList>
    </citation>
    <scope>NUCLEOTIDE SEQUENCE [LARGE SCALE GENOMIC DNA]</scope>
    <source>
        <strain evidence="3 4">IBT 3361</strain>
    </source>
</reference>
<sequence length="171" mass="19583">MLLQSALLMGFYPNKLSSTRDPGYWIAEAAFVAFKLGLHRDPCQLSADPRRRSFWKRFWWCVYVRERMLSLDIGSSWIINDAECDVPNLSAANFESDTAASSYNLNSTKHRELALIFIENTKLAMIFGKFSPISISYWENSEEGGQRPNACVRGSIPSLFELGRIDEFLRQ</sequence>
<evidence type="ECO:0000256" key="1">
    <source>
        <dbReference type="ARBA" id="ARBA00023242"/>
    </source>
</evidence>
<dbReference type="Proteomes" id="UP001220256">
    <property type="component" value="Unassembled WGS sequence"/>
</dbReference>
<evidence type="ECO:0000313" key="3">
    <source>
        <dbReference type="EMBL" id="KAJ5275477.1"/>
    </source>
</evidence>
<proteinExistence type="predicted"/>